<evidence type="ECO:0000256" key="2">
    <source>
        <dbReference type="ARBA" id="ARBA00022801"/>
    </source>
</evidence>
<dbReference type="InterPro" id="IPR036196">
    <property type="entry name" value="Ptyr_pPase_sf"/>
</dbReference>
<evidence type="ECO:0000313" key="8">
    <source>
        <dbReference type="Proteomes" id="UP000292686"/>
    </source>
</evidence>
<evidence type="ECO:0000259" key="5">
    <source>
        <dbReference type="SMART" id="SM00226"/>
    </source>
</evidence>
<dbReference type="InterPro" id="IPR017867">
    <property type="entry name" value="Tyr_phospatase_low_mol_wt"/>
</dbReference>
<accession>A0A4Q2M3U9</accession>
<feature type="active site" description="Nucleophile" evidence="4">
    <location>
        <position position="7"/>
    </location>
</feature>
<reference evidence="7 8" key="1">
    <citation type="submission" date="2019-01" db="EMBL/GenBank/DDBJ databases">
        <title>Agromyces.</title>
        <authorList>
            <person name="Li J."/>
        </authorList>
    </citation>
    <scope>NUCLEOTIDE SEQUENCE [LARGE SCALE GENOMIC DNA]</scope>
    <source>
        <strain evidence="7 8">DSM 23870</strain>
    </source>
</reference>
<dbReference type="PANTHER" id="PTHR11717">
    <property type="entry name" value="LOW MOLECULAR WEIGHT PROTEIN TYROSINE PHOSPHATASE"/>
    <property type="match status" value="1"/>
</dbReference>
<evidence type="ECO:0000313" key="9">
    <source>
        <dbReference type="Proteomes" id="UP000581087"/>
    </source>
</evidence>
<feature type="active site" description="Nucleophile" evidence="4">
    <location>
        <position position="13"/>
    </location>
</feature>
<dbReference type="EMBL" id="SDPM01000006">
    <property type="protein sequence ID" value="RXZ85887.1"/>
    <property type="molecule type" value="Genomic_DNA"/>
</dbReference>
<dbReference type="OrthoDB" id="9784339at2"/>
<evidence type="ECO:0000313" key="7">
    <source>
        <dbReference type="EMBL" id="RXZ85887.1"/>
    </source>
</evidence>
<evidence type="ECO:0000256" key="3">
    <source>
        <dbReference type="ARBA" id="ARBA00022912"/>
    </source>
</evidence>
<dbReference type="EMBL" id="JACCBI010000001">
    <property type="protein sequence ID" value="NYD68501.1"/>
    <property type="molecule type" value="Genomic_DNA"/>
</dbReference>
<dbReference type="SUPFAM" id="SSF52788">
    <property type="entry name" value="Phosphotyrosine protein phosphatases I"/>
    <property type="match status" value="1"/>
</dbReference>
<dbReference type="GO" id="GO:0004725">
    <property type="term" value="F:protein tyrosine phosphatase activity"/>
    <property type="evidence" value="ECO:0007669"/>
    <property type="project" value="UniProtKB-EC"/>
</dbReference>
<keyword evidence="2 6" id="KW-0378">Hydrolase</keyword>
<protein>
    <submittedName>
        <fullName evidence="7">Low molecular weight phosphatase family protein</fullName>
    </submittedName>
    <submittedName>
        <fullName evidence="6">Protein-tyrosine phosphatase</fullName>
        <ecNumber evidence="6">3.1.3.48</ecNumber>
    </submittedName>
</protein>
<gene>
    <name evidence="6" type="ORF">BJ972_003020</name>
    <name evidence="7" type="ORF">ESP50_11755</name>
</gene>
<keyword evidence="3" id="KW-0904">Protein phosphatase</keyword>
<sequence length="198" mass="20980">MNILVVCTGNICRSPLAEQVLRERLAEAGVTATVESAGTRAMDGHEMTPQSADLARALGVSDTTHTARQITPALIEAADLVLVASRSHRREVVEEVPRAGRYTFTLRELARLIEAASADGTLDQAPLRASIDLVSEIAALRGAFPPPADPADDDIVDPYRREQSVYDEAGRLIDDSTRVIAAALAAAAPVAANRSDGV</sequence>
<reference evidence="6 9" key="2">
    <citation type="submission" date="2020-07" db="EMBL/GenBank/DDBJ databases">
        <title>Sequencing the genomes of 1000 actinobacteria strains.</title>
        <authorList>
            <person name="Klenk H.-P."/>
        </authorList>
    </citation>
    <scope>NUCLEOTIDE SEQUENCE [LARGE SCALE GENOMIC DNA]</scope>
    <source>
        <strain evidence="6 9">DSM 23870</strain>
    </source>
</reference>
<evidence type="ECO:0000256" key="1">
    <source>
        <dbReference type="ARBA" id="ARBA00011063"/>
    </source>
</evidence>
<evidence type="ECO:0000313" key="6">
    <source>
        <dbReference type="EMBL" id="NYD68501.1"/>
    </source>
</evidence>
<dbReference type="PRINTS" id="PR00719">
    <property type="entry name" value="LMWPTPASE"/>
</dbReference>
<dbReference type="Proteomes" id="UP000581087">
    <property type="component" value="Unassembled WGS sequence"/>
</dbReference>
<dbReference type="InterPro" id="IPR023485">
    <property type="entry name" value="Ptyr_pPase"/>
</dbReference>
<organism evidence="7 8">
    <name type="scientific">Agromyces atrinae</name>
    <dbReference type="NCBI Taxonomy" id="592376"/>
    <lineage>
        <taxon>Bacteria</taxon>
        <taxon>Bacillati</taxon>
        <taxon>Actinomycetota</taxon>
        <taxon>Actinomycetes</taxon>
        <taxon>Micrococcales</taxon>
        <taxon>Microbacteriaceae</taxon>
        <taxon>Agromyces</taxon>
    </lineage>
</organism>
<dbReference type="InterPro" id="IPR050438">
    <property type="entry name" value="LMW_PTPase"/>
</dbReference>
<evidence type="ECO:0000256" key="4">
    <source>
        <dbReference type="PIRSR" id="PIRSR617867-1"/>
    </source>
</evidence>
<name>A0A4Q2M3U9_9MICO</name>
<dbReference type="AlphaFoldDB" id="A0A4Q2M3U9"/>
<proteinExistence type="inferred from homology"/>
<keyword evidence="8" id="KW-1185">Reference proteome</keyword>
<dbReference type="Proteomes" id="UP000292686">
    <property type="component" value="Unassembled WGS sequence"/>
</dbReference>
<feature type="domain" description="Phosphotyrosine protein phosphatase I" evidence="5">
    <location>
        <begin position="1"/>
        <end position="183"/>
    </location>
</feature>
<dbReference type="RefSeq" id="WP_129175378.1">
    <property type="nucleotide sequence ID" value="NZ_JACCBI010000001.1"/>
</dbReference>
<dbReference type="Gene3D" id="3.40.50.2300">
    <property type="match status" value="1"/>
</dbReference>
<comment type="similarity">
    <text evidence="1">Belongs to the low molecular weight phosphotyrosine protein phosphatase family.</text>
</comment>
<comment type="caution">
    <text evidence="7">The sequence shown here is derived from an EMBL/GenBank/DDBJ whole genome shotgun (WGS) entry which is preliminary data.</text>
</comment>
<dbReference type="EC" id="3.1.3.48" evidence="6"/>
<dbReference type="SMART" id="SM00226">
    <property type="entry name" value="LMWPc"/>
    <property type="match status" value="1"/>
</dbReference>
<dbReference type="PANTHER" id="PTHR11717:SF31">
    <property type="entry name" value="LOW MOLECULAR WEIGHT PROTEIN-TYROSINE-PHOSPHATASE ETP-RELATED"/>
    <property type="match status" value="1"/>
</dbReference>
<dbReference type="Pfam" id="PF01451">
    <property type="entry name" value="LMWPc"/>
    <property type="match status" value="1"/>
</dbReference>